<protein>
    <submittedName>
        <fullName evidence="1">Unannotated protein</fullName>
    </submittedName>
</protein>
<reference evidence="1" key="1">
    <citation type="submission" date="2020-05" db="EMBL/GenBank/DDBJ databases">
        <authorList>
            <person name="Chiriac C."/>
            <person name="Salcher M."/>
            <person name="Ghai R."/>
            <person name="Kavagutti S V."/>
        </authorList>
    </citation>
    <scope>NUCLEOTIDE SEQUENCE</scope>
</reference>
<dbReference type="EMBL" id="CAEZTI010000048">
    <property type="protein sequence ID" value="CAB4560334.1"/>
    <property type="molecule type" value="Genomic_DNA"/>
</dbReference>
<accession>A0A6J6DAK7</accession>
<proteinExistence type="predicted"/>
<gene>
    <name evidence="1" type="ORF">UFOPK1619_00355</name>
</gene>
<organism evidence="1">
    <name type="scientific">freshwater metagenome</name>
    <dbReference type="NCBI Taxonomy" id="449393"/>
    <lineage>
        <taxon>unclassified sequences</taxon>
        <taxon>metagenomes</taxon>
        <taxon>ecological metagenomes</taxon>
    </lineage>
</organism>
<evidence type="ECO:0000313" key="1">
    <source>
        <dbReference type="EMBL" id="CAB4560334.1"/>
    </source>
</evidence>
<name>A0A6J6DAK7_9ZZZZ</name>
<dbReference type="AlphaFoldDB" id="A0A6J6DAK7"/>
<sequence length="574" mass="65713">MRDKVYFFVDASNHAYNQPNPASLVDLFSARDSLIRELDGRPHQIVLIADSWLHKRFREPDLTRYKKLIADGEITLAASTHDADFEIMKLARKHDGHAISADGFRKNKYANDEEWADQLKWLDSPGKARLIGGLKDPVDGSWEFSERRFSAKDNVRYRSLREVLDDLYPTKRSVFRELRLSTDQIKDFSVHLDLSVPETAIISKDVAEWIRKVVGQLLEYRTNLRPLLNGSSVSERDALQWLALSGYSAVQRDGDYYVSHEVATEVQKWLTGQFPTLSAFRLKLAIDSGDVESVRRLVNDLDFEGQTVLAMFGQTWVNLADGSTEIDWTAIESLDSLFLTFLVEKAVEKNLIDEGFNLPADRIAELSPPLNNQLLAKRYRASNNIDDVIAFYSSYVGHIEEDRELLKEAGQWILDVAFDQKQKWSKRKWKLLSDAVSRAALYSPEHVVSYYFSGNHERALTGMYTSDKKLTKRLRLHYLNEVVAMPWMSPDSLGLFLLNSVLRNYLIAGDYESFLASEEVMDTAVQNIDQIDPESQWSDLVFARAVELKLRPLCSSINNAIDVLDKFTFESRSK</sequence>